<reference evidence="2 3" key="1">
    <citation type="journal article" date="2013" name="Genome Announc.">
        <title>Complete Genome Sequence of Glaciecola psychrophila Strain 170T.</title>
        <authorList>
            <person name="Yin J."/>
            <person name="Chen J."/>
            <person name="Liu G."/>
            <person name="Yu Y."/>
            <person name="Song L."/>
            <person name="Wang X."/>
            <person name="Qu X."/>
        </authorList>
    </citation>
    <scope>NUCLEOTIDE SEQUENCE [LARGE SCALE GENOMIC DNA]</scope>
    <source>
        <strain evidence="2 3">170</strain>
    </source>
</reference>
<gene>
    <name evidence="2" type="ORF">C427_5583</name>
</gene>
<dbReference type="KEGG" id="gps:C427_5583"/>
<feature type="transmembrane region" description="Helical" evidence="1">
    <location>
        <begin position="12"/>
        <end position="31"/>
    </location>
</feature>
<evidence type="ECO:0000313" key="2">
    <source>
        <dbReference type="EMBL" id="AGH47677.1"/>
    </source>
</evidence>
<dbReference type="STRING" id="1129794.C427_5583"/>
<dbReference type="Pfam" id="PF11219">
    <property type="entry name" value="DUF3014"/>
    <property type="match status" value="1"/>
</dbReference>
<keyword evidence="1" id="KW-1133">Transmembrane helix</keyword>
<dbReference type="AlphaFoldDB" id="K7A7Z7"/>
<dbReference type="eggNOG" id="COG1711">
    <property type="taxonomic scope" value="Bacteria"/>
</dbReference>
<evidence type="ECO:0000256" key="1">
    <source>
        <dbReference type="SAM" id="Phobius"/>
    </source>
</evidence>
<dbReference type="EMBL" id="CP003837">
    <property type="protein sequence ID" value="AGH47677.1"/>
    <property type="molecule type" value="Genomic_DNA"/>
</dbReference>
<dbReference type="HOGENOM" id="CLU_068472_1_0_6"/>
<protein>
    <recommendedName>
        <fullName evidence="4">DUF3014 domain-containing protein</fullName>
    </recommendedName>
</protein>
<name>K7A7Z7_9ALTE</name>
<dbReference type="RefSeq" id="WP_007636684.1">
    <property type="nucleotide sequence ID" value="NC_020514.1"/>
</dbReference>
<organism evidence="2 3">
    <name type="scientific">Paraglaciecola psychrophila 170</name>
    <dbReference type="NCBI Taxonomy" id="1129794"/>
    <lineage>
        <taxon>Bacteria</taxon>
        <taxon>Pseudomonadati</taxon>
        <taxon>Pseudomonadota</taxon>
        <taxon>Gammaproteobacteria</taxon>
        <taxon>Alteromonadales</taxon>
        <taxon>Alteromonadaceae</taxon>
        <taxon>Paraglaciecola</taxon>
    </lineage>
</organism>
<keyword evidence="1" id="KW-0472">Membrane</keyword>
<dbReference type="InterPro" id="IPR021382">
    <property type="entry name" value="DUF3014"/>
</dbReference>
<proteinExistence type="predicted"/>
<keyword evidence="3" id="KW-1185">Reference proteome</keyword>
<sequence length="271" mass="30874">MSEESKKSLVPHFVIAAIVLAIVLAVVFWPAEPEPVIIAPVEPVIEPIVEPIVEPIIEAPPVIFIPEVVEQQPEPEIIPEPEPLDTSDGTVKTKLLALSDYEAFARLLIDEALLERFVIMTNTLADENLADNNRVLVQPEKPFRTYRQADKEWIDPASFKRYVPYVEVFESLETESLLQLYQEYKPAIEKIFSEISSPSDSFDEKLEEAIDVLLNTPEVPFPVEVYSDSVMYKFADKQLESLTAPQKQLLRTGPENMRRIKTKLREIKETL</sequence>
<evidence type="ECO:0008006" key="4">
    <source>
        <dbReference type="Google" id="ProtNLM"/>
    </source>
</evidence>
<dbReference type="OrthoDB" id="5502479at2"/>
<accession>K7A7Z7</accession>
<dbReference type="Proteomes" id="UP000011864">
    <property type="component" value="Chromosome"/>
</dbReference>
<evidence type="ECO:0000313" key="3">
    <source>
        <dbReference type="Proteomes" id="UP000011864"/>
    </source>
</evidence>
<keyword evidence="1" id="KW-0812">Transmembrane</keyword>
<dbReference type="PATRIC" id="fig|1129794.4.peg.5560"/>